<dbReference type="EMBL" id="CP073721">
    <property type="protein sequence ID" value="UWZ37281.1"/>
    <property type="molecule type" value="Genomic_DNA"/>
</dbReference>
<keyword evidence="2" id="KW-1185">Reference proteome</keyword>
<sequence length="143" mass="15634">MNDDEQLLRELGAAVRDAARVPDSFLAAGRAAFAWRNVDAELASLTLDAEPAATRAEPASLWAFTFAAREIAIEVEVAEDALLGQIVPPRPGRVELRTGDGTTRATEVDEVGWFAFRPLPTGMFRLYFQTPDGSQVLTEWVSL</sequence>
<organism evidence="1 2">
    <name type="scientific">Dactylosporangium roseum</name>
    <dbReference type="NCBI Taxonomy" id="47989"/>
    <lineage>
        <taxon>Bacteria</taxon>
        <taxon>Bacillati</taxon>
        <taxon>Actinomycetota</taxon>
        <taxon>Actinomycetes</taxon>
        <taxon>Micromonosporales</taxon>
        <taxon>Micromonosporaceae</taxon>
        <taxon>Dactylosporangium</taxon>
    </lineage>
</organism>
<accession>A0ABY5Z5E8</accession>
<name>A0ABY5Z5E8_9ACTN</name>
<proteinExistence type="predicted"/>
<evidence type="ECO:0000313" key="1">
    <source>
        <dbReference type="EMBL" id="UWZ37281.1"/>
    </source>
</evidence>
<gene>
    <name evidence="1" type="ORF">Drose_03040</name>
</gene>
<dbReference type="RefSeq" id="WP_260726645.1">
    <property type="nucleotide sequence ID" value="NZ_BAAABS010000010.1"/>
</dbReference>
<protein>
    <submittedName>
        <fullName evidence="1">Uncharacterized protein</fullName>
    </submittedName>
</protein>
<dbReference type="Proteomes" id="UP001058271">
    <property type="component" value="Chromosome"/>
</dbReference>
<reference evidence="1" key="1">
    <citation type="submission" date="2021-04" db="EMBL/GenBank/DDBJ databases">
        <title>Biosynthetic gene clusters of Dactylosporangioum roseum.</title>
        <authorList>
            <person name="Hartkoorn R.C."/>
            <person name="Beaudoing E."/>
            <person name="Hot D."/>
            <person name="Moureu S."/>
        </authorList>
    </citation>
    <scope>NUCLEOTIDE SEQUENCE</scope>
    <source>
        <strain evidence="1">NRRL B-16295</strain>
    </source>
</reference>
<evidence type="ECO:0000313" key="2">
    <source>
        <dbReference type="Proteomes" id="UP001058271"/>
    </source>
</evidence>